<dbReference type="Proteomes" id="UP001341840">
    <property type="component" value="Unassembled WGS sequence"/>
</dbReference>
<evidence type="ECO:0000313" key="3">
    <source>
        <dbReference type="Proteomes" id="UP001341840"/>
    </source>
</evidence>
<name>A0ABU6QWA5_9FABA</name>
<gene>
    <name evidence="2" type="ORF">PIB30_089101</name>
</gene>
<feature type="compositionally biased region" description="Basic and acidic residues" evidence="1">
    <location>
        <begin position="12"/>
        <end position="22"/>
    </location>
</feature>
<sequence>MGKCGRLCAEDRGERALHRRTDTAAPSRSSAVDAPSRSSAVDASSPSPFAHAFTADLLVPSPFPVDLVFKDRRRRTSAIDTPSPFARAFTADLLAPSPATVDLVFKDCRRRTRSLGLLRPPMFSNHLVQVALLADLRSSTILFWCPCSPIFVPSSDHVLPQPFASPTVAQPPFITIYIRQTASKSFSDLQSSPPSATSRRNISYHPSSCKSCYPMFVQSQVLNSEAPLKIHRRFGPTTVDLLCLSSAAIRVTHRSPASVHYHLHPSDSVEILFRSAIVTTVGHCRLVL</sequence>
<protein>
    <submittedName>
        <fullName evidence="2">Uncharacterized protein</fullName>
    </submittedName>
</protein>
<dbReference type="EMBL" id="JASCZI010001649">
    <property type="protein sequence ID" value="MED6115294.1"/>
    <property type="molecule type" value="Genomic_DNA"/>
</dbReference>
<reference evidence="2 3" key="1">
    <citation type="journal article" date="2023" name="Plants (Basel)">
        <title>Bridging the Gap: Combining Genomics and Transcriptomics Approaches to Understand Stylosanthes scabra, an Orphan Legume from the Brazilian Caatinga.</title>
        <authorList>
            <person name="Ferreira-Neto J.R.C."/>
            <person name="da Silva M.D."/>
            <person name="Binneck E."/>
            <person name="de Melo N.F."/>
            <person name="da Silva R.H."/>
            <person name="de Melo A.L.T.M."/>
            <person name="Pandolfi V."/>
            <person name="Bustamante F.O."/>
            <person name="Brasileiro-Vidal A.C."/>
            <person name="Benko-Iseppon A.M."/>
        </authorList>
    </citation>
    <scope>NUCLEOTIDE SEQUENCE [LARGE SCALE GENOMIC DNA]</scope>
    <source>
        <tissue evidence="2">Leaves</tissue>
    </source>
</reference>
<comment type="caution">
    <text evidence="2">The sequence shown here is derived from an EMBL/GenBank/DDBJ whole genome shotgun (WGS) entry which is preliminary data.</text>
</comment>
<accession>A0ABU6QWA5</accession>
<proteinExistence type="predicted"/>
<keyword evidence="3" id="KW-1185">Reference proteome</keyword>
<feature type="compositionally biased region" description="Low complexity" evidence="1">
    <location>
        <begin position="24"/>
        <end position="40"/>
    </location>
</feature>
<organism evidence="2 3">
    <name type="scientific">Stylosanthes scabra</name>
    <dbReference type="NCBI Taxonomy" id="79078"/>
    <lineage>
        <taxon>Eukaryota</taxon>
        <taxon>Viridiplantae</taxon>
        <taxon>Streptophyta</taxon>
        <taxon>Embryophyta</taxon>
        <taxon>Tracheophyta</taxon>
        <taxon>Spermatophyta</taxon>
        <taxon>Magnoliopsida</taxon>
        <taxon>eudicotyledons</taxon>
        <taxon>Gunneridae</taxon>
        <taxon>Pentapetalae</taxon>
        <taxon>rosids</taxon>
        <taxon>fabids</taxon>
        <taxon>Fabales</taxon>
        <taxon>Fabaceae</taxon>
        <taxon>Papilionoideae</taxon>
        <taxon>50 kb inversion clade</taxon>
        <taxon>dalbergioids sensu lato</taxon>
        <taxon>Dalbergieae</taxon>
        <taxon>Pterocarpus clade</taxon>
        <taxon>Stylosanthes</taxon>
    </lineage>
</organism>
<feature type="region of interest" description="Disordered" evidence="1">
    <location>
        <begin position="12"/>
        <end position="40"/>
    </location>
</feature>
<evidence type="ECO:0000256" key="1">
    <source>
        <dbReference type="SAM" id="MobiDB-lite"/>
    </source>
</evidence>
<evidence type="ECO:0000313" key="2">
    <source>
        <dbReference type="EMBL" id="MED6115294.1"/>
    </source>
</evidence>